<dbReference type="InterPro" id="IPR056884">
    <property type="entry name" value="NPHP3-like_N"/>
</dbReference>
<dbReference type="PROSITE" id="PS50837">
    <property type="entry name" value="NACHT"/>
    <property type="match status" value="1"/>
</dbReference>
<dbReference type="InterPro" id="IPR036770">
    <property type="entry name" value="Ankyrin_rpt-contain_sf"/>
</dbReference>
<gene>
    <name evidence="3" type="ORF">L207DRAFT_575520</name>
</gene>
<reference evidence="3 4" key="1">
    <citation type="submission" date="2016-04" db="EMBL/GenBank/DDBJ databases">
        <title>A degradative enzymes factory behind the ericoid mycorrhizal symbiosis.</title>
        <authorList>
            <consortium name="DOE Joint Genome Institute"/>
            <person name="Martino E."/>
            <person name="Morin E."/>
            <person name="Grelet G."/>
            <person name="Kuo A."/>
            <person name="Kohler A."/>
            <person name="Daghino S."/>
            <person name="Barry K."/>
            <person name="Choi C."/>
            <person name="Cichocki N."/>
            <person name="Clum A."/>
            <person name="Copeland A."/>
            <person name="Hainaut M."/>
            <person name="Haridas S."/>
            <person name="Labutti K."/>
            <person name="Lindquist E."/>
            <person name="Lipzen A."/>
            <person name="Khouja H.-R."/>
            <person name="Murat C."/>
            <person name="Ohm R."/>
            <person name="Olson A."/>
            <person name="Spatafora J."/>
            <person name="Veneault-Fourrey C."/>
            <person name="Henrissat B."/>
            <person name="Grigoriev I."/>
            <person name="Martin F."/>
            <person name="Perotto S."/>
        </authorList>
    </citation>
    <scope>NUCLEOTIDE SEQUENCE [LARGE SCALE GENOMIC DNA]</scope>
    <source>
        <strain evidence="3 4">F</strain>
    </source>
</reference>
<dbReference type="SUPFAM" id="SSF52540">
    <property type="entry name" value="P-loop containing nucleoside triphosphate hydrolases"/>
    <property type="match status" value="1"/>
</dbReference>
<evidence type="ECO:0000256" key="1">
    <source>
        <dbReference type="ARBA" id="ARBA00022737"/>
    </source>
</evidence>
<name>A0A2J6SDN6_HYAVF</name>
<dbReference type="EMBL" id="KZ613937">
    <property type="protein sequence ID" value="PMD48871.1"/>
    <property type="molecule type" value="Genomic_DNA"/>
</dbReference>
<dbReference type="OrthoDB" id="10490703at2759"/>
<proteinExistence type="predicted"/>
<dbReference type="PANTHER" id="PTHR10039">
    <property type="entry name" value="AMELOGENIN"/>
    <property type="match status" value="1"/>
</dbReference>
<protein>
    <recommendedName>
        <fullName evidence="2">NACHT domain-containing protein</fullName>
    </recommendedName>
</protein>
<accession>A0A2J6SDN6</accession>
<dbReference type="InterPro" id="IPR027417">
    <property type="entry name" value="P-loop_NTPase"/>
</dbReference>
<keyword evidence="4" id="KW-1185">Reference proteome</keyword>
<feature type="domain" description="NACHT" evidence="2">
    <location>
        <begin position="290"/>
        <end position="441"/>
    </location>
</feature>
<organism evidence="3 4">
    <name type="scientific">Hyaloscypha variabilis (strain UAMH 11265 / GT02V1 / F)</name>
    <name type="common">Meliniomyces variabilis</name>
    <dbReference type="NCBI Taxonomy" id="1149755"/>
    <lineage>
        <taxon>Eukaryota</taxon>
        <taxon>Fungi</taxon>
        <taxon>Dikarya</taxon>
        <taxon>Ascomycota</taxon>
        <taxon>Pezizomycotina</taxon>
        <taxon>Leotiomycetes</taxon>
        <taxon>Helotiales</taxon>
        <taxon>Hyaloscyphaceae</taxon>
        <taxon>Hyaloscypha</taxon>
        <taxon>Hyaloscypha variabilis</taxon>
    </lineage>
</organism>
<dbReference type="STRING" id="1149755.A0A2J6SDN6"/>
<keyword evidence="1" id="KW-0677">Repeat</keyword>
<dbReference type="Gene3D" id="1.25.40.20">
    <property type="entry name" value="Ankyrin repeat-containing domain"/>
    <property type="match status" value="1"/>
</dbReference>
<dbReference type="InterPro" id="IPR007111">
    <property type="entry name" value="NACHT_NTPase"/>
</dbReference>
<dbReference type="AlphaFoldDB" id="A0A2J6SDN6"/>
<evidence type="ECO:0000313" key="3">
    <source>
        <dbReference type="EMBL" id="PMD48871.1"/>
    </source>
</evidence>
<dbReference type="Pfam" id="PF24883">
    <property type="entry name" value="NPHP3_N"/>
    <property type="match status" value="1"/>
</dbReference>
<evidence type="ECO:0000259" key="2">
    <source>
        <dbReference type="PROSITE" id="PS50837"/>
    </source>
</evidence>
<evidence type="ECO:0000313" key="4">
    <source>
        <dbReference type="Proteomes" id="UP000235786"/>
    </source>
</evidence>
<sequence length="1168" mass="133182">MAEALAAFGLACNVMQVIGCAIDICRAYHVMSEKGSVDPMLASKSDSLRVLSDDLVNSINDGLKNLHHSAQDRKRYEELGKIAKNCQEISEALLQELLKIVPRSQSPFHKATTSVKVFWHGSKISRLEKEMKSCEDTMTSQIMVHLFTRAEAAQEQQQADFAQLNNNLKGFIVRYSNGYTKLQDLLVAQSVQTIESLRNENTKLDRSMQLVVYGSAKETVSRINKHADTNFSNYRDTVDGEQAIKRLFRSLKYECMNQRKNQINPAHRNSLYWALSSDSSIRQWLISDEKFFWITGKAGSGKSTLMKYLIHQPQTLEFLCQNREDALVLSYFHWSAGGPDQSSFHSLLCSLVLQTLQVNTDTLTLLNTNQTWKWKDTSWDWSTEELEAALHTTIASSSQSFCLFIDGLDEFRDDDGAGVLVEFLMRLSRLDSIRLLVSSRPEQYFVNKLEKSPNLYMEDMTKEDIARMVMDKMTKCVEEIRHRKTAVHQKFKVSDKTVAQIEKTLIGMADGVFLWVHFVLLGVLDGLENDDNPEDLLARLENTPGKLEDLYSDMLARTSPVYHQYAGRVFPIILELPLLELQFKTSYGKMPHMLYRQTILTYAAILENAKLDSILKTSRLADAADEIELLCQDAAKAIVTKSSGVAEVKRRVRTDYTNRKDTVMWTRVELIHQTAGNFLEGPAGKEILQAATISKADLLKGLFYSGLALMVENNVDREYLWPSENTMLHAETWNVLCSLSSLLPYHEWVPLIVLLYHIGKQFGKYPIIEDFFLRACHYGFYKLIQDLLEGQIQLVEHNGDATSSRTDLAYKKSFLLSKVLSSTLSEQGLVFFMDISTTLKDSICLARYLLENGADPNEPQGRNGNGGTPLWCFVKRLNHCANDSISLKSKQRQSGRRDLLVWLAEMVKLLTKHGASFTMPLLTMWQTGRRFSGLGPPFLLKTESSTYRVVIFEDSYVSLVNSAYLMLQDSSTALQADHIDLFRSLFDLASKRRPVLVAKIPPDYHKHISSITIYYGPNDYGYEGIWLGKLARLDYVHFVPVDQDEETFTKLDSFMDPDLLSHSKEQIQWFDTILEGSRTSTSDENERSNAILRALEAGQMREPETSFTYFQDASQIAFEALSTSLKFFVPPYSAEVVESRIQKAYHFDKFIYDERDLNPLFRIGWRSL</sequence>
<dbReference type="Gene3D" id="3.40.50.300">
    <property type="entry name" value="P-loop containing nucleotide triphosphate hydrolases"/>
    <property type="match status" value="1"/>
</dbReference>
<dbReference type="PANTHER" id="PTHR10039:SF5">
    <property type="entry name" value="NACHT DOMAIN-CONTAINING PROTEIN"/>
    <property type="match status" value="1"/>
</dbReference>
<dbReference type="Proteomes" id="UP000235786">
    <property type="component" value="Unassembled WGS sequence"/>
</dbReference>